<dbReference type="EMBL" id="LANU01000001">
    <property type="protein sequence ID" value="KJV65999.1"/>
    <property type="molecule type" value="Genomic_DNA"/>
</dbReference>
<gene>
    <name evidence="1" type="ORF">EMUCRT_0187</name>
</gene>
<dbReference type="PATRIC" id="fig|1359167.3.peg.181"/>
<evidence type="ECO:0000313" key="2">
    <source>
        <dbReference type="Proteomes" id="UP000033546"/>
    </source>
</evidence>
<dbReference type="Proteomes" id="UP000033546">
    <property type="component" value="Unassembled WGS sequence"/>
</dbReference>
<evidence type="ECO:0000313" key="1">
    <source>
        <dbReference type="EMBL" id="KJV65999.1"/>
    </source>
</evidence>
<organism evidence="1 2">
    <name type="scientific">Ehrlichia cf. muris str. EmCRT</name>
    <dbReference type="NCBI Taxonomy" id="1359167"/>
    <lineage>
        <taxon>Bacteria</taxon>
        <taxon>Pseudomonadati</taxon>
        <taxon>Pseudomonadota</taxon>
        <taxon>Alphaproteobacteria</taxon>
        <taxon>Rickettsiales</taxon>
        <taxon>Anaplasmataceae</taxon>
        <taxon>Ehrlichia</taxon>
    </lineage>
</organism>
<comment type="caution">
    <text evidence="1">The sequence shown here is derived from an EMBL/GenBank/DDBJ whole genome shotgun (WGS) entry which is preliminary data.</text>
</comment>
<proteinExistence type="predicted"/>
<sequence>MSKIQLSCKIYCYQSNTLYTILNLITDLLVNHKSDIANFEYEIAPEYSYNTNQHNEIAYALLNFTILAKKTHVNTTTN</sequence>
<accession>A0A0F3NGH2</accession>
<name>A0A0F3NGH2_9RICK</name>
<reference evidence="1 2" key="1">
    <citation type="submission" date="2015-02" db="EMBL/GenBank/DDBJ databases">
        <title>Genome Sequencing of Rickettsiales.</title>
        <authorList>
            <person name="Daugherty S.C."/>
            <person name="Su Q."/>
            <person name="Abolude K."/>
            <person name="Beier-Sexton M."/>
            <person name="Carlyon J.A."/>
            <person name="Carter R."/>
            <person name="Day N.P."/>
            <person name="Dumler S.J."/>
            <person name="Dyachenko V."/>
            <person name="Godinez A."/>
            <person name="Kurtti T.J."/>
            <person name="Lichay M."/>
            <person name="Mullins K.E."/>
            <person name="Ott S."/>
            <person name="Pappas-Brown V."/>
            <person name="Paris D.H."/>
            <person name="Patel P."/>
            <person name="Richards A.L."/>
            <person name="Sadzewicz L."/>
            <person name="Sears K."/>
            <person name="Seidman D."/>
            <person name="Sengamalay N."/>
            <person name="Stenos J."/>
            <person name="Tallon L.J."/>
            <person name="Vincent G."/>
            <person name="Fraser C.M."/>
            <person name="Munderloh U."/>
            <person name="Dunning-Hotopp J.C."/>
        </authorList>
    </citation>
    <scope>NUCLEOTIDE SEQUENCE [LARGE SCALE GENOMIC DNA]</scope>
    <source>
        <strain evidence="1 2">EmCRT</strain>
    </source>
</reference>
<dbReference type="AlphaFoldDB" id="A0A0F3NGH2"/>
<protein>
    <submittedName>
        <fullName evidence="1">Uncharacterized protein</fullName>
    </submittedName>
</protein>